<comment type="caution">
    <text evidence="1">The sequence shown here is derived from an EMBL/GenBank/DDBJ whole genome shotgun (WGS) entry which is preliminary data.</text>
</comment>
<evidence type="ECO:0000313" key="2">
    <source>
        <dbReference type="Proteomes" id="UP000693970"/>
    </source>
</evidence>
<dbReference type="EMBL" id="JAGRRH010000012">
    <property type="protein sequence ID" value="KAG7362009.1"/>
    <property type="molecule type" value="Genomic_DNA"/>
</dbReference>
<evidence type="ECO:0000313" key="1">
    <source>
        <dbReference type="EMBL" id="KAG7362009.1"/>
    </source>
</evidence>
<reference evidence="1" key="1">
    <citation type="journal article" date="2021" name="Sci. Rep.">
        <title>Diploid genomic architecture of Nitzschia inconspicua, an elite biomass production diatom.</title>
        <authorList>
            <person name="Oliver A."/>
            <person name="Podell S."/>
            <person name="Pinowska A."/>
            <person name="Traller J.C."/>
            <person name="Smith S.R."/>
            <person name="McClure R."/>
            <person name="Beliaev A."/>
            <person name="Bohutskyi P."/>
            <person name="Hill E.A."/>
            <person name="Rabines A."/>
            <person name="Zheng H."/>
            <person name="Allen L.Z."/>
            <person name="Kuo A."/>
            <person name="Grigoriev I.V."/>
            <person name="Allen A.E."/>
            <person name="Hazlebeck D."/>
            <person name="Allen E.E."/>
        </authorList>
    </citation>
    <scope>NUCLEOTIDE SEQUENCE</scope>
    <source>
        <strain evidence="1">Hildebrandi</strain>
    </source>
</reference>
<protein>
    <submittedName>
        <fullName evidence="1">Uncharacterized protein</fullName>
    </submittedName>
</protein>
<dbReference type="AlphaFoldDB" id="A0A9K3PYN9"/>
<dbReference type="OrthoDB" id="46297at2759"/>
<organism evidence="1 2">
    <name type="scientific">Nitzschia inconspicua</name>
    <dbReference type="NCBI Taxonomy" id="303405"/>
    <lineage>
        <taxon>Eukaryota</taxon>
        <taxon>Sar</taxon>
        <taxon>Stramenopiles</taxon>
        <taxon>Ochrophyta</taxon>
        <taxon>Bacillariophyta</taxon>
        <taxon>Bacillariophyceae</taxon>
        <taxon>Bacillariophycidae</taxon>
        <taxon>Bacillariales</taxon>
        <taxon>Bacillariaceae</taxon>
        <taxon>Nitzschia</taxon>
    </lineage>
</organism>
<sequence length="395" mass="44214">MDPSGSTIKIELENSGENDLLVLPMTSLPISGCWSVPILLSLNPDSPESFSYVAVVDTGSPFLTAPTPAMSWTTRIVNDKKKGFRQRQQTEKSTISDFSNEQYGATVGSVEWRMAPSVTLVGTNASIQDRTDIILGIPSPRVQQETGGIFLGLMGEDESRPTFMQQFGYKSFQMEFSNHHPRLLLSKTSTISTNAEKERNSLLSMYNLTPFGVNLHHYGVLCQKISLQVQTNIGSVTDARKNARYTFDATSFSRPLVAVLDTGLSGCIFSDTLWEEVKQKITHSIHGKPTSLLLDSNLELFGCDVELQLDDTSETMTLSSNPEYWRFQSFRLPWWYEQDESQQFGKEGSVVNPTNTNSLLLYPHVVVLGSTFWKNNNVQTLCVDTIQRKIRIVLQ</sequence>
<accession>A0A9K3PYN9</accession>
<proteinExistence type="predicted"/>
<name>A0A9K3PYN9_9STRA</name>
<dbReference type="Proteomes" id="UP000693970">
    <property type="component" value="Unassembled WGS sequence"/>
</dbReference>
<gene>
    <name evidence="1" type="ORF">IV203_025675</name>
</gene>
<reference evidence="1" key="2">
    <citation type="submission" date="2021-04" db="EMBL/GenBank/DDBJ databases">
        <authorList>
            <person name="Podell S."/>
        </authorList>
    </citation>
    <scope>NUCLEOTIDE SEQUENCE</scope>
    <source>
        <strain evidence="1">Hildebrandi</strain>
    </source>
</reference>
<keyword evidence="2" id="KW-1185">Reference proteome</keyword>